<feature type="region of interest" description="Disordered" evidence="5">
    <location>
        <begin position="44"/>
        <end position="101"/>
    </location>
</feature>
<keyword evidence="3" id="KW-0963">Cytoplasm</keyword>
<gene>
    <name evidence="7" type="ORF">GGI25_006191</name>
</gene>
<dbReference type="GO" id="GO:0034058">
    <property type="term" value="P:endosomal vesicle fusion"/>
    <property type="evidence" value="ECO:0007669"/>
    <property type="project" value="TreeGrafter"/>
</dbReference>
<evidence type="ECO:0000256" key="1">
    <source>
        <dbReference type="ARBA" id="ARBA00004496"/>
    </source>
</evidence>
<evidence type="ECO:0000256" key="4">
    <source>
        <dbReference type="ARBA" id="ARBA00022927"/>
    </source>
</evidence>
<feature type="domain" description="CNH" evidence="6">
    <location>
        <begin position="137"/>
        <end position="446"/>
    </location>
</feature>
<keyword evidence="2" id="KW-0813">Transport</keyword>
<feature type="region of interest" description="Disordered" evidence="5">
    <location>
        <begin position="484"/>
        <end position="503"/>
    </location>
</feature>
<feature type="compositionally biased region" description="Basic and acidic residues" evidence="5">
    <location>
        <begin position="81"/>
        <end position="94"/>
    </location>
</feature>
<dbReference type="GO" id="GO:0005737">
    <property type="term" value="C:cytoplasm"/>
    <property type="evidence" value="ECO:0007669"/>
    <property type="project" value="UniProtKB-SubCell"/>
</dbReference>
<evidence type="ECO:0000256" key="3">
    <source>
        <dbReference type="ARBA" id="ARBA00022490"/>
    </source>
</evidence>
<protein>
    <recommendedName>
        <fullName evidence="6">CNH domain-containing protein</fullName>
    </recommendedName>
</protein>
<comment type="caution">
    <text evidence="7">The sequence shown here is derived from an EMBL/GenBank/DDBJ whole genome shotgun (WGS) entry which is preliminary data.</text>
</comment>
<dbReference type="PANTHER" id="PTHR12894">
    <property type="entry name" value="CNH DOMAIN CONTAINING"/>
    <property type="match status" value="1"/>
</dbReference>
<accession>A0A9W8KVI5</accession>
<dbReference type="InterPro" id="IPR001180">
    <property type="entry name" value="CNH_dom"/>
</dbReference>
<dbReference type="GO" id="GO:0006914">
    <property type="term" value="P:autophagy"/>
    <property type="evidence" value="ECO:0007669"/>
    <property type="project" value="TreeGrafter"/>
</dbReference>
<dbReference type="GO" id="GO:0015031">
    <property type="term" value="P:protein transport"/>
    <property type="evidence" value="ECO:0007669"/>
    <property type="project" value="UniProtKB-KW"/>
</dbReference>
<evidence type="ECO:0000259" key="6">
    <source>
        <dbReference type="PROSITE" id="PS50219"/>
    </source>
</evidence>
<dbReference type="PANTHER" id="PTHR12894:SF27">
    <property type="entry name" value="TRANSFORMING GROWTH FACTOR-BETA RECEPTOR-ASSOCIATED PROTEIN 1"/>
    <property type="match status" value="1"/>
</dbReference>
<name>A0A9W8KVI5_9FUNG</name>
<dbReference type="InterPro" id="IPR032914">
    <property type="entry name" value="Vam6/VPS39/TRAP1"/>
</dbReference>
<evidence type="ECO:0000313" key="7">
    <source>
        <dbReference type="EMBL" id="KAJ2669316.1"/>
    </source>
</evidence>
<feature type="compositionally biased region" description="Low complexity" evidence="5">
    <location>
        <begin position="119"/>
        <end position="135"/>
    </location>
</feature>
<feature type="compositionally biased region" description="Low complexity" evidence="5">
    <location>
        <begin position="44"/>
        <end position="54"/>
    </location>
</feature>
<feature type="region of interest" description="Disordered" evidence="5">
    <location>
        <begin position="114"/>
        <end position="137"/>
    </location>
</feature>
<dbReference type="OrthoDB" id="10258882at2759"/>
<dbReference type="InterPro" id="IPR036322">
    <property type="entry name" value="WD40_repeat_dom_sf"/>
</dbReference>
<reference evidence="7" key="1">
    <citation type="submission" date="2022-07" db="EMBL/GenBank/DDBJ databases">
        <title>Phylogenomic reconstructions and comparative analyses of Kickxellomycotina fungi.</title>
        <authorList>
            <person name="Reynolds N.K."/>
            <person name="Stajich J.E."/>
            <person name="Barry K."/>
            <person name="Grigoriev I.V."/>
            <person name="Crous P."/>
            <person name="Smith M.E."/>
        </authorList>
    </citation>
    <scope>NUCLEOTIDE SEQUENCE</scope>
    <source>
        <strain evidence="7">NRRL 3115</strain>
    </source>
</reference>
<proteinExistence type="predicted"/>
<evidence type="ECO:0000256" key="2">
    <source>
        <dbReference type="ARBA" id="ARBA00022448"/>
    </source>
</evidence>
<dbReference type="AlphaFoldDB" id="A0A9W8KVI5"/>
<dbReference type="Proteomes" id="UP001151518">
    <property type="component" value="Unassembled WGS sequence"/>
</dbReference>
<dbReference type="SUPFAM" id="SSF50978">
    <property type="entry name" value="WD40 repeat-like"/>
    <property type="match status" value="1"/>
</dbReference>
<dbReference type="EMBL" id="JANBTW010000155">
    <property type="protein sequence ID" value="KAJ2669316.1"/>
    <property type="molecule type" value="Genomic_DNA"/>
</dbReference>
<keyword evidence="4" id="KW-0653">Protein transport</keyword>
<organism evidence="7 8">
    <name type="scientific">Coemansia spiralis</name>
    <dbReference type="NCBI Taxonomy" id="417178"/>
    <lineage>
        <taxon>Eukaryota</taxon>
        <taxon>Fungi</taxon>
        <taxon>Fungi incertae sedis</taxon>
        <taxon>Zoopagomycota</taxon>
        <taxon>Kickxellomycotina</taxon>
        <taxon>Kickxellomycetes</taxon>
        <taxon>Kickxellales</taxon>
        <taxon>Kickxellaceae</taxon>
        <taxon>Coemansia</taxon>
    </lineage>
</organism>
<feature type="compositionally biased region" description="Low complexity" evidence="5">
    <location>
        <begin position="64"/>
        <end position="80"/>
    </location>
</feature>
<dbReference type="PROSITE" id="PS50219">
    <property type="entry name" value="CNH"/>
    <property type="match status" value="1"/>
</dbReference>
<feature type="compositionally biased region" description="Basic and acidic residues" evidence="5">
    <location>
        <begin position="488"/>
        <end position="497"/>
    </location>
</feature>
<dbReference type="GO" id="GO:0016020">
    <property type="term" value="C:membrane"/>
    <property type="evidence" value="ECO:0007669"/>
    <property type="project" value="TreeGrafter"/>
</dbReference>
<evidence type="ECO:0000256" key="5">
    <source>
        <dbReference type="SAM" id="MobiDB-lite"/>
    </source>
</evidence>
<comment type="subcellular location">
    <subcellularLocation>
        <location evidence="1">Cytoplasm</location>
    </subcellularLocation>
</comment>
<sequence>MSSTNDGRAPAEPYIMQPLAIDLQLEDSTSSTWGIRARRQSLSQRLGLQSLGIGKEPKEKSPEPSTASQTNTSPQSTPSLSEHESSSKVEEDKQQLSSSLPTGHSIARIEDAQMESQLHSQPPAQSSTSHSSAKQKSVKIECVEITGENMFVGTSDGHVVHYTVATPEIELEQIPEHFKVHSVDLKLGGKRVEQMIAFPTLCRLVVLCGSTVVFYSLPELRPVPANSMPAIKGVSCIAYDERIQRSTATTAILCVARMRGVYIYRLSTDLKLEQEVAMESSVASICQYGNYVCLADTETYKILDLAKLRTLSAPEDGQLILMPTQQPRKDPVTGKIVRPPRPRTLVVGPNEFMFLTSSGDEDTLGVIVTAMGEALRGTLQFSSYPKSVAYDDPYVIVVFGSGQVEVFDTRMPEQTLVQSFFDNSAGGETDVEARRARRLCMVSGFHVSTNISRPEVIEVQGLDGTNASTGSPLVDIGDLFGTGLSPKHKTETSEHDTSPWTSALSQSHHWMREALGDNNPNDADSRAGKVLSRFVNANLVIVSQDSLHFLADKPQLVRVDQLIREQRIEEAVLIVEKALASDPTLSSASDEVSYCFQMAGMVYFKNMLFDDSLHYFCRGNLDPRALLHLFPEYSRYLGTLLIPFGRIPMAAGLRRIFYEISDVQKLIQTGAEQLSGDDNEQVEALRETLKSNVLEVAERYLEHCKAQMKHRDQPFAPDSMPVIDTALARLYAENKHDEKQRSLLLSRDNSIVSDLACQFFMESENYYYCSLLYKMQGEVYKVLDIWRRILLGKLHDPRSGGLAEYLQYIQKTNDQELLLNEYYWLVDFDVGVSLEVLKYDLSDTSVASIDADKIIQKMEKYGDQPLGAFIERLLTAKHKRATHYMTYLIKVYVRQLRDYYMADGDEKACERRNAVENGYKYAQAENLNLTFRSYLKPVRNMDWGTNLRAQLLETLSTRLPSYDPSSVLECIETEAKDLLLTERAMLLVILNRISEAADLLVNQCGDYAEAELLLLKPEALVSLAQLNQSQLDATSSVLHQDSIENADDMHQMMGTTKDNVCKLLHMYLELSKNDDEMAARLVSAMLAKYFNYVDIEVLNDIPDHWSYSIVEPFVIRCLQKTKRLERGSTTVRSLHESLALASKVDMLEAAKEGGTVTLDFSQTCAKCKKLLGSSAFVYELSTQQVKHISCT</sequence>
<dbReference type="Pfam" id="PF00780">
    <property type="entry name" value="CNH"/>
    <property type="match status" value="1"/>
</dbReference>
<evidence type="ECO:0000313" key="8">
    <source>
        <dbReference type="Proteomes" id="UP001151518"/>
    </source>
</evidence>